<feature type="transmembrane region" description="Helical" evidence="1">
    <location>
        <begin position="147"/>
        <end position="170"/>
    </location>
</feature>
<keyword evidence="1" id="KW-0472">Membrane</keyword>
<dbReference type="RefSeq" id="WP_179203782.1">
    <property type="nucleotide sequence ID" value="NZ_FWFD01000007.1"/>
</dbReference>
<evidence type="ECO:0000313" key="3">
    <source>
        <dbReference type="Proteomes" id="UP000195918"/>
    </source>
</evidence>
<proteinExistence type="predicted"/>
<accession>A0A1X6WL72</accession>
<feature type="transmembrane region" description="Helical" evidence="1">
    <location>
        <begin position="91"/>
        <end position="110"/>
    </location>
</feature>
<evidence type="ECO:0000313" key="2">
    <source>
        <dbReference type="EMBL" id="SLM85017.1"/>
    </source>
</evidence>
<dbReference type="PANTHER" id="PTHR34989">
    <property type="entry name" value="PROTEIN HDED"/>
    <property type="match status" value="1"/>
</dbReference>
<feature type="transmembrane region" description="Helical" evidence="1">
    <location>
        <begin position="36"/>
        <end position="55"/>
    </location>
</feature>
<name>A0A1X6WL72_9ENTE</name>
<sequence>MTTIFKSIQKHALLRSIAYILLGIAIFLEPNKVSQMILYLIVSYNVLMGIFNLIGARKNKTNGYNSATSIAIFYFIFALILFLFAKPLVAALPFLLGIMIIIGGGVRLSQSLRLRQYVNVKWLPMFIYGGVMIGAGVLLVANPFSTMMIFFQFFGVTLLIAGISELVAFIRFRNFEM</sequence>
<keyword evidence="3" id="KW-1185">Reference proteome</keyword>
<reference evidence="3" key="1">
    <citation type="submission" date="2017-02" db="EMBL/GenBank/DDBJ databases">
        <authorList>
            <person name="Dridi B."/>
        </authorList>
    </citation>
    <scope>NUCLEOTIDE SEQUENCE [LARGE SCALE GENOMIC DNA]</scope>
    <source>
        <strain evidence="3">bH819</strain>
    </source>
</reference>
<dbReference type="PANTHER" id="PTHR34989:SF1">
    <property type="entry name" value="PROTEIN HDED"/>
    <property type="match status" value="1"/>
</dbReference>
<dbReference type="GO" id="GO:0005886">
    <property type="term" value="C:plasma membrane"/>
    <property type="evidence" value="ECO:0007669"/>
    <property type="project" value="TreeGrafter"/>
</dbReference>
<dbReference type="EMBL" id="FWFD01000007">
    <property type="protein sequence ID" value="SLM85017.1"/>
    <property type="molecule type" value="Genomic_DNA"/>
</dbReference>
<dbReference type="Proteomes" id="UP000195918">
    <property type="component" value="Unassembled WGS sequence"/>
</dbReference>
<organism evidence="2 3">
    <name type="scientific">Vagococcus fluvialis bH819</name>
    <dbReference type="NCBI Taxonomy" id="1255619"/>
    <lineage>
        <taxon>Bacteria</taxon>
        <taxon>Bacillati</taxon>
        <taxon>Bacillota</taxon>
        <taxon>Bacilli</taxon>
        <taxon>Lactobacillales</taxon>
        <taxon>Enterococcaceae</taxon>
        <taxon>Vagococcus</taxon>
    </lineage>
</organism>
<keyword evidence="1" id="KW-1133">Transmembrane helix</keyword>
<evidence type="ECO:0008006" key="4">
    <source>
        <dbReference type="Google" id="ProtNLM"/>
    </source>
</evidence>
<feature type="transmembrane region" description="Helical" evidence="1">
    <location>
        <begin position="122"/>
        <end position="141"/>
    </location>
</feature>
<dbReference type="InterPro" id="IPR005325">
    <property type="entry name" value="DUF308_memb"/>
</dbReference>
<keyword evidence="1" id="KW-0812">Transmembrane</keyword>
<dbReference type="AlphaFoldDB" id="A0A1X6WL72"/>
<feature type="transmembrane region" description="Helical" evidence="1">
    <location>
        <begin position="12"/>
        <end position="30"/>
    </location>
</feature>
<feature type="transmembrane region" description="Helical" evidence="1">
    <location>
        <begin position="67"/>
        <end position="85"/>
    </location>
</feature>
<dbReference type="InterPro" id="IPR052712">
    <property type="entry name" value="Acid_resist_chaperone_HdeD"/>
</dbReference>
<dbReference type="Pfam" id="PF03729">
    <property type="entry name" value="DUF308"/>
    <property type="match status" value="2"/>
</dbReference>
<gene>
    <name evidence="2" type="ORF">FM121_02900</name>
</gene>
<protein>
    <recommendedName>
        <fullName evidence="4">Acid-resistance membrane protein</fullName>
    </recommendedName>
</protein>
<evidence type="ECO:0000256" key="1">
    <source>
        <dbReference type="SAM" id="Phobius"/>
    </source>
</evidence>